<dbReference type="EMBL" id="GL983926">
    <property type="protein sequence ID" value="EGR30964.1"/>
    <property type="molecule type" value="Genomic_DNA"/>
</dbReference>
<dbReference type="SMART" id="SM01307">
    <property type="entry name" value="RICTOR_M"/>
    <property type="match status" value="1"/>
</dbReference>
<dbReference type="STRING" id="857967.G0QUZ5"/>
<dbReference type="Pfam" id="PF14663">
    <property type="entry name" value="RasGEF_N_2"/>
    <property type="match status" value="1"/>
</dbReference>
<feature type="domain" description="Rapamycin-insensitive companion of mTOR middle" evidence="2">
    <location>
        <begin position="210"/>
        <end position="437"/>
    </location>
</feature>
<proteinExistence type="predicted"/>
<dbReference type="eggNOG" id="KOG3694">
    <property type="taxonomic scope" value="Eukaryota"/>
</dbReference>
<dbReference type="RefSeq" id="XP_004032551.1">
    <property type="nucleotide sequence ID" value="XM_004032503.1"/>
</dbReference>
<keyword evidence="1" id="KW-1133">Transmembrane helix</keyword>
<keyword evidence="4" id="KW-1185">Reference proteome</keyword>
<dbReference type="Pfam" id="PF14666">
    <property type="entry name" value="RICTOR_M"/>
    <property type="match status" value="1"/>
</dbReference>
<dbReference type="GO" id="GO:0038203">
    <property type="term" value="P:TORC2 signaling"/>
    <property type="evidence" value="ECO:0007669"/>
    <property type="project" value="TreeGrafter"/>
</dbReference>
<keyword evidence="1" id="KW-0472">Membrane</keyword>
<dbReference type="AlphaFoldDB" id="G0QUZ5"/>
<feature type="transmembrane region" description="Helical" evidence="1">
    <location>
        <begin position="636"/>
        <end position="657"/>
    </location>
</feature>
<evidence type="ECO:0000313" key="3">
    <source>
        <dbReference type="EMBL" id="EGR30964.1"/>
    </source>
</evidence>
<dbReference type="InterPro" id="IPR028268">
    <property type="entry name" value="Pianissimo_fam"/>
</dbReference>
<dbReference type="InParanoid" id="G0QUZ5"/>
<evidence type="ECO:0000313" key="4">
    <source>
        <dbReference type="Proteomes" id="UP000008983"/>
    </source>
</evidence>
<evidence type="ECO:0000259" key="2">
    <source>
        <dbReference type="SMART" id="SM01307"/>
    </source>
</evidence>
<dbReference type="GeneID" id="14907083"/>
<organism evidence="3 4">
    <name type="scientific">Ichthyophthirius multifiliis</name>
    <name type="common">White spot disease agent</name>
    <name type="synonym">Ich</name>
    <dbReference type="NCBI Taxonomy" id="5932"/>
    <lineage>
        <taxon>Eukaryota</taxon>
        <taxon>Sar</taxon>
        <taxon>Alveolata</taxon>
        <taxon>Ciliophora</taxon>
        <taxon>Intramacronucleata</taxon>
        <taxon>Oligohymenophorea</taxon>
        <taxon>Hymenostomatida</taxon>
        <taxon>Ophryoglenina</taxon>
        <taxon>Ichthyophthirius</taxon>
    </lineage>
</organism>
<dbReference type="Proteomes" id="UP000008983">
    <property type="component" value="Unassembled WGS sequence"/>
</dbReference>
<dbReference type="PANTHER" id="PTHR13298:SF11">
    <property type="entry name" value="RAPAMYCIN-INSENSITIVE COMPANION OF MTOR"/>
    <property type="match status" value="1"/>
</dbReference>
<dbReference type="InterPro" id="IPR016024">
    <property type="entry name" value="ARM-type_fold"/>
</dbReference>
<reference evidence="3 4" key="1">
    <citation type="submission" date="2011-07" db="EMBL/GenBank/DDBJ databases">
        <authorList>
            <person name="Coyne R."/>
            <person name="Brami D."/>
            <person name="Johnson J."/>
            <person name="Hostetler J."/>
            <person name="Hannick L."/>
            <person name="Clark T."/>
            <person name="Cassidy-Hanley D."/>
            <person name="Inman J."/>
        </authorList>
    </citation>
    <scope>NUCLEOTIDE SEQUENCE [LARGE SCALE GENOMIC DNA]</scope>
    <source>
        <strain evidence="3 4">G5</strain>
    </source>
</reference>
<dbReference type="InterPro" id="IPR029451">
    <property type="entry name" value="RICTOR_M"/>
</dbReference>
<accession>G0QUZ5</accession>
<keyword evidence="1" id="KW-0812">Transmembrane</keyword>
<dbReference type="SMART" id="SM01303">
    <property type="entry name" value="RasGEF_N_2"/>
    <property type="match status" value="1"/>
</dbReference>
<dbReference type="SUPFAM" id="SSF48371">
    <property type="entry name" value="ARM repeat"/>
    <property type="match status" value="1"/>
</dbReference>
<dbReference type="GO" id="GO:0031932">
    <property type="term" value="C:TORC2 complex"/>
    <property type="evidence" value="ECO:0007669"/>
    <property type="project" value="InterPro"/>
</dbReference>
<dbReference type="InterPro" id="IPR029453">
    <property type="entry name" value="Rictor_IV"/>
</dbReference>
<dbReference type="PANTHER" id="PTHR13298">
    <property type="entry name" value="CYTOSOLIC REGULATOR PIANISSIMO"/>
    <property type="match status" value="1"/>
</dbReference>
<sequence length="666" mass="79394">MAKKIIVSILKTWKGLIYLGYQKFLLRSLFQTLRQPIFEQVRTGIQEIIGELLSFGSTLQQQVTSFSCQNLLNQYLMVLTQLFLDCDLFAVLIELSVLDDTLKQLRSQEQLKQLSFLMYNLIPNCSKYTDFLLSSVHNDYSFIDLKGKCSSIVNCMSNYVFDTKMQTNSHSQLIYQCENFFHFTQLGLPSHRINNTQYIFQEGKVLGNVEQNKEFLQLLEKSYIHKENVKWNWTIIYEIIKKYFSLKWQELKGKFVKKLILYFHPNQQYFISLEWKQQNFIQAKVGYALIYNLLKIPDGALMLSVPQTDTICINRSFMGELYHILAIDNDQNVIHQAHHLLQPQEYSTKMIREYISWIGLFASFKYGQKLLKDAKIWETLELYVKYQQKDHILIHILFCLDYGKQGPSRSFLYFCLQNGSENLQKASLELLRLLYRSEFVDFFQYGIEILIQKMDSPTRELREKALSVIYEVIKDTDQMKQFLNLNPNLTDLCENDNPLLYIIMKTSQGFNYLQEKYNWIEKMVYKWESKLNEEYAEKLEKCLINQLNFNQQNQDLNSFIFPNMFNNSQSQFFAFGFIHRIPWILNILIVCEEFQQKNQYQIYIGYKGDQNVQYIVLTGYPLYNQNQQYIRFNQNFTVSLNLQIGKVIFFILFFFFVQKKYKKAFY</sequence>
<gene>
    <name evidence="3" type="ORF">IMG5_120270</name>
</gene>
<name>G0QUZ5_ICHMU</name>
<dbReference type="OrthoDB" id="14744at2759"/>
<protein>
    <submittedName>
        <fullName evidence="3">Rapamycin-insensitive companion of mtor, putative</fullName>
    </submittedName>
</protein>
<evidence type="ECO:0000256" key="1">
    <source>
        <dbReference type="SAM" id="Phobius"/>
    </source>
</evidence>